<dbReference type="InterPro" id="IPR053159">
    <property type="entry name" value="Hybrid_Histidine_Kinase"/>
</dbReference>
<comment type="caution">
    <text evidence="3">The sequence shown here is derived from an EMBL/GenBank/DDBJ whole genome shotgun (WGS) entry which is preliminary data.</text>
</comment>
<dbReference type="OrthoDB" id="44112at2759"/>
<organism evidence="3 4">
    <name type="scientific">Nitzschia inconspicua</name>
    <dbReference type="NCBI Taxonomy" id="303405"/>
    <lineage>
        <taxon>Eukaryota</taxon>
        <taxon>Sar</taxon>
        <taxon>Stramenopiles</taxon>
        <taxon>Ochrophyta</taxon>
        <taxon>Bacillariophyta</taxon>
        <taxon>Bacillariophyceae</taxon>
        <taxon>Bacillariophycidae</taxon>
        <taxon>Bacillariales</taxon>
        <taxon>Bacillariaceae</taxon>
        <taxon>Nitzschia</taxon>
    </lineage>
</organism>
<keyword evidence="4" id="KW-1185">Reference proteome</keyword>
<dbReference type="Proteomes" id="UP000693970">
    <property type="component" value="Unassembled WGS sequence"/>
</dbReference>
<feature type="domain" description="Orc1-like AAA ATPase" evidence="2">
    <location>
        <begin position="85"/>
        <end position="281"/>
    </location>
</feature>
<sequence>MRGLSVTDDLGSCIDPKSSTTSSSFVWGRKRPIKSSKIPSMNVDQLRFSELQLHGRDKEQQILLELLRENYPVDDKSRQENLEDSGAKQVILVSGVSGVGKTRLILDTLIQPVEAEMRGVFAIGKYDLQKQTAQPYLGIVYACQEMVRKILDDDNTSAKASPETLDSIRMDLLNDLGQNGLNLLVRLLPLVSSFLGRNEEMKVEYSVEAERILEELASNEGKMKEAEAKLHFAFRAFFRTFCKHLPLVVLALDDVQWVDTASIDLVSDLLADGEVENLMLVFVYRSDDHDSTSLLTNLSDELRDKESKKMLKLMKVDVGRLFVNDVNMIISDLLSMDTGTATMDLAELCCRRTGGNVSFLLAFLRMLKDKGYLTYNFGIMKWTWNLVDMEPQRDRVGDCCYYKCS</sequence>
<evidence type="ECO:0000259" key="2">
    <source>
        <dbReference type="Pfam" id="PF13191"/>
    </source>
</evidence>
<evidence type="ECO:0000313" key="3">
    <source>
        <dbReference type="EMBL" id="KAG7372865.1"/>
    </source>
</evidence>
<gene>
    <name evidence="3" type="ORF">IV203_033589</name>
</gene>
<dbReference type="EMBL" id="JAGRRH010000002">
    <property type="protein sequence ID" value="KAG7372865.1"/>
    <property type="molecule type" value="Genomic_DNA"/>
</dbReference>
<dbReference type="PANTHER" id="PTHR43642:SF1">
    <property type="entry name" value="HYBRID SIGNAL TRANSDUCTION HISTIDINE KINASE G"/>
    <property type="match status" value="1"/>
</dbReference>
<dbReference type="AlphaFoldDB" id="A0A9K3Q749"/>
<dbReference type="InterPro" id="IPR041664">
    <property type="entry name" value="AAA_16"/>
</dbReference>
<feature type="region of interest" description="Disordered" evidence="1">
    <location>
        <begin position="1"/>
        <end position="23"/>
    </location>
</feature>
<protein>
    <submittedName>
        <fullName evidence="3">PAS sensor protein</fullName>
    </submittedName>
</protein>
<reference evidence="3" key="2">
    <citation type="submission" date="2021-04" db="EMBL/GenBank/DDBJ databases">
        <authorList>
            <person name="Podell S."/>
        </authorList>
    </citation>
    <scope>NUCLEOTIDE SEQUENCE</scope>
    <source>
        <strain evidence="3">Hildebrandi</strain>
    </source>
</reference>
<name>A0A9K3Q749_9STRA</name>
<evidence type="ECO:0000313" key="4">
    <source>
        <dbReference type="Proteomes" id="UP000693970"/>
    </source>
</evidence>
<dbReference type="PANTHER" id="PTHR43642">
    <property type="entry name" value="HYBRID SIGNAL TRANSDUCTION HISTIDINE KINASE G"/>
    <property type="match status" value="1"/>
</dbReference>
<reference evidence="3" key="1">
    <citation type="journal article" date="2021" name="Sci. Rep.">
        <title>Diploid genomic architecture of Nitzschia inconspicua, an elite biomass production diatom.</title>
        <authorList>
            <person name="Oliver A."/>
            <person name="Podell S."/>
            <person name="Pinowska A."/>
            <person name="Traller J.C."/>
            <person name="Smith S.R."/>
            <person name="McClure R."/>
            <person name="Beliaev A."/>
            <person name="Bohutskyi P."/>
            <person name="Hill E.A."/>
            <person name="Rabines A."/>
            <person name="Zheng H."/>
            <person name="Allen L.Z."/>
            <person name="Kuo A."/>
            <person name="Grigoriev I.V."/>
            <person name="Allen A.E."/>
            <person name="Hazlebeck D."/>
            <person name="Allen E.E."/>
        </authorList>
    </citation>
    <scope>NUCLEOTIDE SEQUENCE</scope>
    <source>
        <strain evidence="3">Hildebrandi</strain>
    </source>
</reference>
<dbReference type="Pfam" id="PF13191">
    <property type="entry name" value="AAA_16"/>
    <property type="match status" value="1"/>
</dbReference>
<accession>A0A9K3Q749</accession>
<evidence type="ECO:0000256" key="1">
    <source>
        <dbReference type="SAM" id="MobiDB-lite"/>
    </source>
</evidence>
<proteinExistence type="predicted"/>